<gene>
    <name evidence="2" type="ORF">ERS852473_00513</name>
</gene>
<dbReference type="Proteomes" id="UP000095488">
    <property type="component" value="Unassembled WGS sequence"/>
</dbReference>
<dbReference type="EMBL" id="CYZR01000002">
    <property type="protein sequence ID" value="CUN57207.1"/>
    <property type="molecule type" value="Genomic_DNA"/>
</dbReference>
<sequence>MKVDNEKGRTRLVAPRNTVNTKQLYTFYILKELSKGKEIFGNKVLEEFRNKFSTSPLPFPVSSSTIYDTFYNLEEKGYVKSKWIGDDFVNKRTKKIYSITDEGMQYYKLHVANYIDALEKNKAVIDMLIKMLKY</sequence>
<dbReference type="InterPro" id="IPR036388">
    <property type="entry name" value="WH-like_DNA-bd_sf"/>
</dbReference>
<dbReference type="Gene3D" id="1.10.10.10">
    <property type="entry name" value="Winged helix-like DNA-binding domain superfamily/Winged helix DNA-binding domain"/>
    <property type="match status" value="1"/>
</dbReference>
<protein>
    <submittedName>
        <fullName evidence="2">Transcriptional regulator, Acidobacterial, PadR-family</fullName>
    </submittedName>
</protein>
<comment type="caution">
    <text evidence="2">The sequence shown here is derived from an EMBL/GenBank/DDBJ whole genome shotgun (WGS) entry which is preliminary data.</text>
</comment>
<organism evidence="2 3">
    <name type="scientific">Sarcina ventriculi</name>
    <name type="common">Clostridium ventriculi</name>
    <dbReference type="NCBI Taxonomy" id="1267"/>
    <lineage>
        <taxon>Bacteria</taxon>
        <taxon>Bacillati</taxon>
        <taxon>Bacillota</taxon>
        <taxon>Clostridia</taxon>
        <taxon>Eubacteriales</taxon>
        <taxon>Clostridiaceae</taxon>
        <taxon>Sarcina</taxon>
    </lineage>
</organism>
<evidence type="ECO:0000313" key="3">
    <source>
        <dbReference type="Proteomes" id="UP000095488"/>
    </source>
</evidence>
<accession>A0ABP2AMP2</accession>
<dbReference type="InterPro" id="IPR005149">
    <property type="entry name" value="Tscrpt_reg_PadR_N"/>
</dbReference>
<dbReference type="RefSeq" id="WP_055257407.1">
    <property type="nucleotide sequence ID" value="NZ_BCMV01000078.1"/>
</dbReference>
<proteinExistence type="predicted"/>
<name>A0ABP2AMP2_SARVE</name>
<keyword evidence="3" id="KW-1185">Reference proteome</keyword>
<dbReference type="InterPro" id="IPR036390">
    <property type="entry name" value="WH_DNA-bd_sf"/>
</dbReference>
<reference evidence="2 3" key="1">
    <citation type="submission" date="2015-09" db="EMBL/GenBank/DDBJ databases">
        <authorList>
            <consortium name="Pathogen Informatics"/>
            <person name="Wu L."/>
            <person name="Ma J."/>
        </authorList>
    </citation>
    <scope>NUCLEOTIDE SEQUENCE [LARGE SCALE GENOMIC DNA]</scope>
    <source>
        <strain evidence="2 3">2789STDY5834858</strain>
    </source>
</reference>
<dbReference type="SUPFAM" id="SSF46785">
    <property type="entry name" value="Winged helix' DNA-binding domain"/>
    <property type="match status" value="1"/>
</dbReference>
<feature type="domain" description="Transcription regulator PadR N-terminal" evidence="1">
    <location>
        <begin position="30"/>
        <end position="107"/>
    </location>
</feature>
<evidence type="ECO:0000259" key="1">
    <source>
        <dbReference type="Pfam" id="PF03551"/>
    </source>
</evidence>
<dbReference type="Pfam" id="PF03551">
    <property type="entry name" value="PadR"/>
    <property type="match status" value="1"/>
</dbReference>
<evidence type="ECO:0000313" key="2">
    <source>
        <dbReference type="EMBL" id="CUN57207.1"/>
    </source>
</evidence>